<dbReference type="Proteomes" id="UP000178585">
    <property type="component" value="Unassembled WGS sequence"/>
</dbReference>
<evidence type="ECO:0000313" key="13">
    <source>
        <dbReference type="Proteomes" id="UP000178585"/>
    </source>
</evidence>
<dbReference type="InterPro" id="IPR012947">
    <property type="entry name" value="tRNA_SAD"/>
</dbReference>
<dbReference type="STRING" id="1797245.A2949_01840"/>
<keyword evidence="10" id="KW-0175">Coiled coil</keyword>
<dbReference type="Pfam" id="PF01411">
    <property type="entry name" value="tRNA-synt_2c"/>
    <property type="match status" value="1"/>
</dbReference>
<dbReference type="PANTHER" id="PTHR11777:SF9">
    <property type="entry name" value="ALANINE--TRNA LIGASE, CYTOPLASMIC"/>
    <property type="match status" value="1"/>
</dbReference>
<comment type="caution">
    <text evidence="12">The sequence shown here is derived from an EMBL/GenBank/DDBJ whole genome shotgun (WGS) entry which is preliminary data.</text>
</comment>
<keyword evidence="6" id="KW-0067">ATP-binding</keyword>
<dbReference type="NCBIfam" id="NF002436">
    <property type="entry name" value="PRK01584.1"/>
    <property type="match status" value="1"/>
</dbReference>
<dbReference type="InterPro" id="IPR018165">
    <property type="entry name" value="Ala-tRNA-synth_IIc_core"/>
</dbReference>
<dbReference type="CDD" id="cd00673">
    <property type="entry name" value="AlaRS_core"/>
    <property type="match status" value="1"/>
</dbReference>
<keyword evidence="7" id="KW-0694">RNA-binding</keyword>
<dbReference type="AlphaFoldDB" id="A0A1F4XY75"/>
<dbReference type="GO" id="GO:0005737">
    <property type="term" value="C:cytoplasm"/>
    <property type="evidence" value="ECO:0007669"/>
    <property type="project" value="InterPro"/>
</dbReference>
<dbReference type="SMART" id="SM00863">
    <property type="entry name" value="tRNA_SAD"/>
    <property type="match status" value="1"/>
</dbReference>
<dbReference type="EC" id="6.1.1.7" evidence="2"/>
<dbReference type="FunFam" id="3.30.980.10:FF:000004">
    <property type="entry name" value="Alanine--tRNA ligase, cytoplasmic"/>
    <property type="match status" value="1"/>
</dbReference>
<organism evidence="12 13">
    <name type="scientific">Candidatus Adlerbacteria bacterium RIFCSPLOWO2_01_FULL_54_21b</name>
    <dbReference type="NCBI Taxonomy" id="1797245"/>
    <lineage>
        <taxon>Bacteria</taxon>
        <taxon>Candidatus Adleribacteriota</taxon>
    </lineage>
</organism>
<evidence type="ECO:0000256" key="4">
    <source>
        <dbReference type="ARBA" id="ARBA00022598"/>
    </source>
</evidence>
<evidence type="ECO:0000313" key="12">
    <source>
        <dbReference type="EMBL" id="OGC86033.1"/>
    </source>
</evidence>
<dbReference type="PROSITE" id="PS50860">
    <property type="entry name" value="AA_TRNA_LIGASE_II_ALA"/>
    <property type="match status" value="1"/>
</dbReference>
<gene>
    <name evidence="12" type="ORF">A2949_01840</name>
</gene>
<comment type="similarity">
    <text evidence="1">Belongs to the class-II aminoacyl-tRNA synthetase family.</text>
</comment>
<dbReference type="InterPro" id="IPR018164">
    <property type="entry name" value="Ala-tRNA-synth_IIc_N"/>
</dbReference>
<keyword evidence="5" id="KW-0547">Nucleotide-binding</keyword>
<dbReference type="Gene3D" id="3.30.54.20">
    <property type="match status" value="1"/>
</dbReference>
<reference evidence="12 13" key="1">
    <citation type="journal article" date="2016" name="Nat. Commun.">
        <title>Thousands of microbial genomes shed light on interconnected biogeochemical processes in an aquifer system.</title>
        <authorList>
            <person name="Anantharaman K."/>
            <person name="Brown C.T."/>
            <person name="Hug L.A."/>
            <person name="Sharon I."/>
            <person name="Castelle C.J."/>
            <person name="Probst A.J."/>
            <person name="Thomas B.C."/>
            <person name="Singh A."/>
            <person name="Wilkins M.J."/>
            <person name="Karaoz U."/>
            <person name="Brodie E.L."/>
            <person name="Williams K.H."/>
            <person name="Hubbard S.S."/>
            <person name="Banfield J.F."/>
        </authorList>
    </citation>
    <scope>NUCLEOTIDE SEQUENCE [LARGE SCALE GENOMIC DNA]</scope>
</reference>
<dbReference type="SUPFAM" id="SSF55681">
    <property type="entry name" value="Class II aaRS and biotin synthetases"/>
    <property type="match status" value="1"/>
</dbReference>
<keyword evidence="4" id="KW-0436">Ligase</keyword>
<dbReference type="GO" id="GO:0005524">
    <property type="term" value="F:ATP binding"/>
    <property type="evidence" value="ECO:0007669"/>
    <property type="project" value="UniProtKB-KW"/>
</dbReference>
<sequence length="613" mass="69473">MDPNEVRAKYLEFFKAHGHAILPSAPLVPENDPTTLFTGSGMQPLVPYLLGASHPSGSRLVNSQKCFRAMDIEEVGNNRHTTFFEMLGNWSLGDYFKQEQLPWFFEFLTKEVGIPVEKLWVTCFEGDSKNNIPKDTESAEIWKRLGIPEERICFYGQKNWWTRAGTAEQMPAGEPGGPDSEVFYEFTHIKHDIKFGPECHPNCDCGRFLEIGNSVFMQYIKNTDGTFGLLPKQNVDFGGGLERIVAVSNNQDDIFLSNHKYIIDTLEQFTDTKYATHTRQYRIIADHVKAAVFLIVDGVLPDNKDRGYFVRRLIRRAVLALSKFNKDQSFFPIGTLAHFVADAYKDQYPEVKEKINDIAQVLTEEETRFRITLVRGLKEFQRFVGDGTITAQDAFQLVTTYGFPFESIVEEAAEKGIRQIDIEGFKELLKEHQDLSRAGSEQKFKGGLADTSKKTTRLHTAHHLLLKALQLVLGNHVHQRGSNITQERLRIDFSHPEKVTKEQLAEVERIVNETIKEDLAVVRTEMDKEEAEKLGAEHEFGAKYPDRVSVYSVGPLTDAFSIEFCGGPHVASTGELSRSDLLGSRSDLLDQVFKIQKEEAVAQGVRRIKAVLE</sequence>
<feature type="domain" description="Alanyl-transfer RNA synthetases family profile" evidence="11">
    <location>
        <begin position="1"/>
        <end position="613"/>
    </location>
</feature>
<dbReference type="SUPFAM" id="SSF55186">
    <property type="entry name" value="ThrRS/AlaRS common domain"/>
    <property type="match status" value="1"/>
</dbReference>
<evidence type="ECO:0000256" key="1">
    <source>
        <dbReference type="ARBA" id="ARBA00008226"/>
    </source>
</evidence>
<evidence type="ECO:0000256" key="2">
    <source>
        <dbReference type="ARBA" id="ARBA00013168"/>
    </source>
</evidence>
<dbReference type="InterPro" id="IPR050058">
    <property type="entry name" value="Ala-tRNA_ligase"/>
</dbReference>
<evidence type="ECO:0000256" key="3">
    <source>
        <dbReference type="ARBA" id="ARBA00022555"/>
    </source>
</evidence>
<evidence type="ECO:0000256" key="5">
    <source>
        <dbReference type="ARBA" id="ARBA00022741"/>
    </source>
</evidence>
<dbReference type="Gene3D" id="3.30.930.10">
    <property type="entry name" value="Bira Bifunctional Protein, Domain 2"/>
    <property type="match status" value="1"/>
</dbReference>
<dbReference type="PRINTS" id="PR00980">
    <property type="entry name" value="TRNASYNTHALA"/>
</dbReference>
<dbReference type="InterPro" id="IPR002318">
    <property type="entry name" value="Ala-tRNA-lgiase_IIc"/>
</dbReference>
<keyword evidence="8" id="KW-0648">Protein biosynthesis</keyword>
<keyword evidence="3" id="KW-0820">tRNA-binding</keyword>
<dbReference type="InterPro" id="IPR018162">
    <property type="entry name" value="Ala-tRNA-ligase_IIc_anticod-bd"/>
</dbReference>
<evidence type="ECO:0000259" key="11">
    <source>
        <dbReference type="PROSITE" id="PS50860"/>
    </source>
</evidence>
<evidence type="ECO:0000256" key="9">
    <source>
        <dbReference type="ARBA" id="ARBA00023146"/>
    </source>
</evidence>
<accession>A0A1F4XY75</accession>
<dbReference type="GO" id="GO:0002161">
    <property type="term" value="F:aminoacyl-tRNA deacylase activity"/>
    <property type="evidence" value="ECO:0007669"/>
    <property type="project" value="TreeGrafter"/>
</dbReference>
<evidence type="ECO:0000256" key="10">
    <source>
        <dbReference type="SAM" id="Coils"/>
    </source>
</evidence>
<dbReference type="GO" id="GO:0000049">
    <property type="term" value="F:tRNA binding"/>
    <property type="evidence" value="ECO:0007669"/>
    <property type="project" value="UniProtKB-KW"/>
</dbReference>
<dbReference type="GO" id="GO:0004813">
    <property type="term" value="F:alanine-tRNA ligase activity"/>
    <property type="evidence" value="ECO:0007669"/>
    <property type="project" value="UniProtKB-EC"/>
</dbReference>
<keyword evidence="9" id="KW-0030">Aminoacyl-tRNA synthetase</keyword>
<name>A0A1F4XY75_9BACT</name>
<dbReference type="GO" id="GO:0006419">
    <property type="term" value="P:alanyl-tRNA aminoacylation"/>
    <property type="evidence" value="ECO:0007669"/>
    <property type="project" value="InterPro"/>
</dbReference>
<dbReference type="InterPro" id="IPR018163">
    <property type="entry name" value="Thr/Ala-tRNA-synth_IIc_edit"/>
</dbReference>
<evidence type="ECO:0000256" key="8">
    <source>
        <dbReference type="ARBA" id="ARBA00022917"/>
    </source>
</evidence>
<evidence type="ECO:0000256" key="6">
    <source>
        <dbReference type="ARBA" id="ARBA00022840"/>
    </source>
</evidence>
<evidence type="ECO:0000256" key="7">
    <source>
        <dbReference type="ARBA" id="ARBA00022884"/>
    </source>
</evidence>
<dbReference type="Gene3D" id="3.30.980.10">
    <property type="entry name" value="Threonyl-trna Synthetase, Chain A, domain 2"/>
    <property type="match status" value="1"/>
</dbReference>
<protein>
    <recommendedName>
        <fullName evidence="2">alanine--tRNA ligase</fullName>
        <ecNumber evidence="2">6.1.1.7</ecNumber>
    </recommendedName>
</protein>
<dbReference type="InterPro" id="IPR045864">
    <property type="entry name" value="aa-tRNA-synth_II/BPL/LPL"/>
</dbReference>
<feature type="coiled-coil region" evidence="10">
    <location>
        <begin position="512"/>
        <end position="539"/>
    </location>
</feature>
<dbReference type="SUPFAM" id="SSF101353">
    <property type="entry name" value="Putative anticodon-binding domain of alanyl-tRNA synthetase (AlaRS)"/>
    <property type="match status" value="1"/>
</dbReference>
<dbReference type="EMBL" id="MEWZ01000033">
    <property type="protein sequence ID" value="OGC86033.1"/>
    <property type="molecule type" value="Genomic_DNA"/>
</dbReference>
<dbReference type="Pfam" id="PF07973">
    <property type="entry name" value="tRNA_SAD"/>
    <property type="match status" value="1"/>
</dbReference>
<proteinExistence type="inferred from homology"/>
<dbReference type="PANTHER" id="PTHR11777">
    <property type="entry name" value="ALANYL-TRNA SYNTHETASE"/>
    <property type="match status" value="1"/>
</dbReference>